<name>A0ACB8RSG6_9AGAM</name>
<evidence type="ECO:0000313" key="2">
    <source>
        <dbReference type="Proteomes" id="UP000814033"/>
    </source>
</evidence>
<evidence type="ECO:0000313" key="1">
    <source>
        <dbReference type="EMBL" id="KAI0046686.1"/>
    </source>
</evidence>
<organism evidence="1 2">
    <name type="scientific">Auriscalpium vulgare</name>
    <dbReference type="NCBI Taxonomy" id="40419"/>
    <lineage>
        <taxon>Eukaryota</taxon>
        <taxon>Fungi</taxon>
        <taxon>Dikarya</taxon>
        <taxon>Basidiomycota</taxon>
        <taxon>Agaricomycotina</taxon>
        <taxon>Agaricomycetes</taxon>
        <taxon>Russulales</taxon>
        <taxon>Auriscalpiaceae</taxon>
        <taxon>Auriscalpium</taxon>
    </lineage>
</organism>
<sequence>MTTSPFEDRPDGHPEDFDEDDDLEEELTFGEGASHAPAYSEFSEHESDAGRELDAVMLEFMTQGLGHKGDPAAEFIPFVDFDLDLSTVTEFTDAEGLAEEIEALERIWKQSQERNWEYMNGKREQIMRHRELAREQRRRKEEEEDNMKTRPEESSPIALQKRCTHRIARVPKVLRGAGKRLRNVARKLLVKAGHPTSHSSWRSPKSKIEGEAAIIPAKVKSGMTNRKASDCILDALTSCVRWSQPDESEVGMEKP</sequence>
<reference evidence="1" key="1">
    <citation type="submission" date="2021-02" db="EMBL/GenBank/DDBJ databases">
        <authorList>
            <consortium name="DOE Joint Genome Institute"/>
            <person name="Ahrendt S."/>
            <person name="Looney B.P."/>
            <person name="Miyauchi S."/>
            <person name="Morin E."/>
            <person name="Drula E."/>
            <person name="Courty P.E."/>
            <person name="Chicoki N."/>
            <person name="Fauchery L."/>
            <person name="Kohler A."/>
            <person name="Kuo A."/>
            <person name="Labutti K."/>
            <person name="Pangilinan J."/>
            <person name="Lipzen A."/>
            <person name="Riley R."/>
            <person name="Andreopoulos W."/>
            <person name="He G."/>
            <person name="Johnson J."/>
            <person name="Barry K.W."/>
            <person name="Grigoriev I.V."/>
            <person name="Nagy L."/>
            <person name="Hibbett D."/>
            <person name="Henrissat B."/>
            <person name="Matheny P.B."/>
            <person name="Labbe J."/>
            <person name="Martin F."/>
        </authorList>
    </citation>
    <scope>NUCLEOTIDE SEQUENCE</scope>
    <source>
        <strain evidence="1">FP105234-sp</strain>
    </source>
</reference>
<accession>A0ACB8RSG6</accession>
<proteinExistence type="predicted"/>
<comment type="caution">
    <text evidence="1">The sequence shown here is derived from an EMBL/GenBank/DDBJ whole genome shotgun (WGS) entry which is preliminary data.</text>
</comment>
<dbReference type="Proteomes" id="UP000814033">
    <property type="component" value="Unassembled WGS sequence"/>
</dbReference>
<dbReference type="EMBL" id="MU275919">
    <property type="protein sequence ID" value="KAI0046686.1"/>
    <property type="molecule type" value="Genomic_DNA"/>
</dbReference>
<keyword evidence="2" id="KW-1185">Reference proteome</keyword>
<reference evidence="1" key="2">
    <citation type="journal article" date="2022" name="New Phytol.">
        <title>Evolutionary transition to the ectomycorrhizal habit in the genomes of a hyperdiverse lineage of mushroom-forming fungi.</title>
        <authorList>
            <person name="Looney B."/>
            <person name="Miyauchi S."/>
            <person name="Morin E."/>
            <person name="Drula E."/>
            <person name="Courty P.E."/>
            <person name="Kohler A."/>
            <person name="Kuo A."/>
            <person name="LaButti K."/>
            <person name="Pangilinan J."/>
            <person name="Lipzen A."/>
            <person name="Riley R."/>
            <person name="Andreopoulos W."/>
            <person name="He G."/>
            <person name="Johnson J."/>
            <person name="Nolan M."/>
            <person name="Tritt A."/>
            <person name="Barry K.W."/>
            <person name="Grigoriev I.V."/>
            <person name="Nagy L.G."/>
            <person name="Hibbett D."/>
            <person name="Henrissat B."/>
            <person name="Matheny P.B."/>
            <person name="Labbe J."/>
            <person name="Martin F.M."/>
        </authorList>
    </citation>
    <scope>NUCLEOTIDE SEQUENCE</scope>
    <source>
        <strain evidence="1">FP105234-sp</strain>
    </source>
</reference>
<protein>
    <submittedName>
        <fullName evidence="1">Uncharacterized protein</fullName>
    </submittedName>
</protein>
<gene>
    <name evidence="1" type="ORF">FA95DRAFT_1559806</name>
</gene>